<name>A0A449BCV4_HAPAX</name>
<keyword evidence="3" id="KW-1185">Reference proteome</keyword>
<keyword evidence="1" id="KW-1133">Transmembrane helix</keyword>
<dbReference type="STRING" id="1278311.GCA_000428705_01330"/>
<feature type="transmembrane region" description="Helical" evidence="1">
    <location>
        <begin position="201"/>
        <end position="220"/>
    </location>
</feature>
<sequence>MSKFLKNFKNQFTGLLGLVVVILLAAYLVYSNFSGGTVINVIRYSLPHILLGVAVIIAVIKKKHLIAFLILMIEYSSGALAFINYIIAFKFDGGFRWSLLVAFVIFVFLLLQVVSHAFDTTGSGKAPWTNVAVTIFVAFIVAFYFEKSFYGALIVLFYPIIGYIAGSPLISSLLLTQVFIESPFKLIENIQNNNNDNKVGLIVYSVFGTIFLIISIYHVIDRIKKEK</sequence>
<keyword evidence="1" id="KW-0812">Transmembrane</keyword>
<protein>
    <submittedName>
        <fullName evidence="2">Uncharacterized protein</fullName>
    </submittedName>
</protein>
<gene>
    <name evidence="2" type="ORF">NCTC10138_00652</name>
</gene>
<evidence type="ECO:0000256" key="1">
    <source>
        <dbReference type="SAM" id="Phobius"/>
    </source>
</evidence>
<feature type="transmembrane region" description="Helical" evidence="1">
    <location>
        <begin position="42"/>
        <end position="60"/>
    </location>
</feature>
<reference evidence="2 3" key="1">
    <citation type="submission" date="2019-01" db="EMBL/GenBank/DDBJ databases">
        <authorList>
            <consortium name="Pathogen Informatics"/>
        </authorList>
    </citation>
    <scope>NUCLEOTIDE SEQUENCE [LARGE SCALE GENOMIC DNA]</scope>
    <source>
        <strain evidence="2 3">NCTC10138</strain>
    </source>
</reference>
<dbReference type="EMBL" id="LR215048">
    <property type="protein sequence ID" value="VEU80283.1"/>
    <property type="molecule type" value="Genomic_DNA"/>
</dbReference>
<feature type="transmembrane region" description="Helical" evidence="1">
    <location>
        <begin position="94"/>
        <end position="114"/>
    </location>
</feature>
<dbReference type="Proteomes" id="UP000289841">
    <property type="component" value="Chromosome"/>
</dbReference>
<organism evidence="2 3">
    <name type="scientific">Haploplasma axanthum</name>
    <name type="common">Acholeplasma axanthum</name>
    <dbReference type="NCBI Taxonomy" id="29552"/>
    <lineage>
        <taxon>Bacteria</taxon>
        <taxon>Bacillati</taxon>
        <taxon>Mycoplasmatota</taxon>
        <taxon>Mollicutes</taxon>
        <taxon>Acholeplasmatales</taxon>
        <taxon>Acholeplasmataceae</taxon>
        <taxon>Haploplasma</taxon>
    </lineage>
</organism>
<feature type="transmembrane region" description="Helical" evidence="1">
    <location>
        <begin position="12"/>
        <end position="30"/>
    </location>
</feature>
<dbReference type="KEGG" id="aaxa:NCTC10138_00652"/>
<feature type="transmembrane region" description="Helical" evidence="1">
    <location>
        <begin position="126"/>
        <end position="145"/>
    </location>
</feature>
<feature type="transmembrane region" description="Helical" evidence="1">
    <location>
        <begin position="151"/>
        <end position="180"/>
    </location>
</feature>
<feature type="transmembrane region" description="Helical" evidence="1">
    <location>
        <begin position="67"/>
        <end position="88"/>
    </location>
</feature>
<evidence type="ECO:0000313" key="2">
    <source>
        <dbReference type="EMBL" id="VEU80283.1"/>
    </source>
</evidence>
<keyword evidence="1" id="KW-0472">Membrane</keyword>
<dbReference type="AlphaFoldDB" id="A0A449BCV4"/>
<dbReference type="RefSeq" id="WP_026390778.1">
    <property type="nucleotide sequence ID" value="NZ_LR215048.1"/>
</dbReference>
<accession>A0A449BCV4</accession>
<proteinExistence type="predicted"/>
<evidence type="ECO:0000313" key="3">
    <source>
        <dbReference type="Proteomes" id="UP000289841"/>
    </source>
</evidence>